<keyword evidence="1" id="KW-0175">Coiled coil</keyword>
<feature type="coiled-coil region" evidence="1">
    <location>
        <begin position="89"/>
        <end position="116"/>
    </location>
</feature>
<reference evidence="3" key="1">
    <citation type="submission" date="2024-07" db="EMBL/GenBank/DDBJ databases">
        <title>Two chromosome-level genome assemblies of Korean endemic species Abeliophyllum distichum and Forsythia ovata (Oleaceae).</title>
        <authorList>
            <person name="Jang H."/>
        </authorList>
    </citation>
    <scope>NUCLEOTIDE SEQUENCE [LARGE SCALE GENOMIC DNA]</scope>
</reference>
<dbReference type="Proteomes" id="UP001604336">
    <property type="component" value="Unassembled WGS sequence"/>
</dbReference>
<name>A0ABD1TZU7_9LAMI</name>
<dbReference type="EMBL" id="JBFOLK010000004">
    <property type="protein sequence ID" value="KAL2518263.1"/>
    <property type="molecule type" value="Genomic_DNA"/>
</dbReference>
<protein>
    <submittedName>
        <fullName evidence="2">Uncharacterized protein</fullName>
    </submittedName>
</protein>
<evidence type="ECO:0000313" key="3">
    <source>
        <dbReference type="Proteomes" id="UP001604336"/>
    </source>
</evidence>
<comment type="caution">
    <text evidence="2">The sequence shown here is derived from an EMBL/GenBank/DDBJ whole genome shotgun (WGS) entry which is preliminary data.</text>
</comment>
<evidence type="ECO:0000313" key="2">
    <source>
        <dbReference type="EMBL" id="KAL2518263.1"/>
    </source>
</evidence>
<keyword evidence="3" id="KW-1185">Reference proteome</keyword>
<proteinExistence type="predicted"/>
<sequence>MSRRYLIQSWKAFVTEGNRDDLLEASIAFSIPAAFALMKSFNALKEYKKKLAGEAAKGSRVSRSHGWLDGNGRECQAVRTDLKASTKVRLDAEREYVNLLDEKKMLEKRLAGAETEFTANFYNTKAYANFSAFFASVGQ</sequence>
<organism evidence="2 3">
    <name type="scientific">Abeliophyllum distichum</name>
    <dbReference type="NCBI Taxonomy" id="126358"/>
    <lineage>
        <taxon>Eukaryota</taxon>
        <taxon>Viridiplantae</taxon>
        <taxon>Streptophyta</taxon>
        <taxon>Embryophyta</taxon>
        <taxon>Tracheophyta</taxon>
        <taxon>Spermatophyta</taxon>
        <taxon>Magnoliopsida</taxon>
        <taxon>eudicotyledons</taxon>
        <taxon>Gunneridae</taxon>
        <taxon>Pentapetalae</taxon>
        <taxon>asterids</taxon>
        <taxon>lamiids</taxon>
        <taxon>Lamiales</taxon>
        <taxon>Oleaceae</taxon>
        <taxon>Forsythieae</taxon>
        <taxon>Abeliophyllum</taxon>
    </lineage>
</organism>
<dbReference type="AlphaFoldDB" id="A0ABD1TZU7"/>
<accession>A0ABD1TZU7</accession>
<evidence type="ECO:0000256" key="1">
    <source>
        <dbReference type="SAM" id="Coils"/>
    </source>
</evidence>
<gene>
    <name evidence="2" type="ORF">Adt_14510</name>
</gene>